<name>A0A6I4NPU0_9FLAO</name>
<comment type="caution">
    <text evidence="1">The sequence shown here is derived from an EMBL/GenBank/DDBJ whole genome shotgun (WGS) entry which is preliminary data.</text>
</comment>
<dbReference type="AlphaFoldDB" id="A0A6I4NPU0"/>
<dbReference type="EMBL" id="WSTB01000001">
    <property type="protein sequence ID" value="MWB93077.1"/>
    <property type="molecule type" value="Genomic_DNA"/>
</dbReference>
<sequence length="62" mass="7288">MDNHEKSEFYIAESVKNNWTSSQLERQLKSSLYEHLLMSSDKESVLAQLQKTKNCLQMPEKL</sequence>
<protein>
    <submittedName>
        <fullName evidence="1">DUF1016 family protein</fullName>
    </submittedName>
</protein>
<proteinExistence type="predicted"/>
<evidence type="ECO:0000313" key="1">
    <source>
        <dbReference type="EMBL" id="MWB93077.1"/>
    </source>
</evidence>
<dbReference type="Proteomes" id="UP000471501">
    <property type="component" value="Unassembled WGS sequence"/>
</dbReference>
<keyword evidence="2" id="KW-1185">Reference proteome</keyword>
<evidence type="ECO:0000313" key="2">
    <source>
        <dbReference type="Proteomes" id="UP000471501"/>
    </source>
</evidence>
<organism evidence="1 2">
    <name type="scientific">Flavobacterium hydrocarbonoxydans</name>
    <dbReference type="NCBI Taxonomy" id="2683249"/>
    <lineage>
        <taxon>Bacteria</taxon>
        <taxon>Pseudomonadati</taxon>
        <taxon>Bacteroidota</taxon>
        <taxon>Flavobacteriia</taxon>
        <taxon>Flavobacteriales</taxon>
        <taxon>Flavobacteriaceae</taxon>
        <taxon>Flavobacterium</taxon>
    </lineage>
</organism>
<accession>A0A6I4NPU0</accession>
<reference evidence="1 2" key="1">
    <citation type="submission" date="2019-12" db="EMBL/GenBank/DDBJ databases">
        <authorList>
            <person name="Kim Y.S."/>
        </authorList>
    </citation>
    <scope>NUCLEOTIDE SEQUENCE [LARGE SCALE GENOMIC DNA]</scope>
    <source>
        <strain evidence="1 2">GA093</strain>
    </source>
</reference>
<gene>
    <name evidence="1" type="ORF">GON26_01785</name>
</gene>